<organism evidence="1 2">
    <name type="scientific">Aneurinibacillus aneurinilyticus ATCC 12856</name>
    <dbReference type="NCBI Taxonomy" id="649747"/>
    <lineage>
        <taxon>Bacteria</taxon>
        <taxon>Bacillati</taxon>
        <taxon>Bacillota</taxon>
        <taxon>Bacilli</taxon>
        <taxon>Bacillales</taxon>
        <taxon>Paenibacillaceae</taxon>
        <taxon>Aneurinibacillus group</taxon>
        <taxon>Aneurinibacillus</taxon>
    </lineage>
</organism>
<dbReference type="AlphaFoldDB" id="U1WPX1"/>
<dbReference type="Proteomes" id="UP000016511">
    <property type="component" value="Unassembled WGS sequence"/>
</dbReference>
<accession>U1WPX1</accession>
<evidence type="ECO:0000313" key="2">
    <source>
        <dbReference type="Proteomes" id="UP000016511"/>
    </source>
</evidence>
<protein>
    <submittedName>
        <fullName evidence="1">Uncharacterized protein</fullName>
    </submittedName>
</protein>
<comment type="caution">
    <text evidence="1">The sequence shown here is derived from an EMBL/GenBank/DDBJ whole genome shotgun (WGS) entry which is preliminary data.</text>
</comment>
<reference evidence="1 2" key="1">
    <citation type="submission" date="2013-08" db="EMBL/GenBank/DDBJ databases">
        <authorList>
            <person name="Weinstock G."/>
            <person name="Sodergren E."/>
            <person name="Wylie T."/>
            <person name="Fulton L."/>
            <person name="Fulton R."/>
            <person name="Fronick C."/>
            <person name="O'Laughlin M."/>
            <person name="Godfrey J."/>
            <person name="Miner T."/>
            <person name="Herter B."/>
            <person name="Appelbaum E."/>
            <person name="Cordes M."/>
            <person name="Lek S."/>
            <person name="Wollam A."/>
            <person name="Pepin K.H."/>
            <person name="Palsikar V.B."/>
            <person name="Mitreva M."/>
            <person name="Wilson R.K."/>
        </authorList>
    </citation>
    <scope>NUCLEOTIDE SEQUENCE [LARGE SCALE GENOMIC DNA]</scope>
    <source>
        <strain evidence="1 2">ATCC 12856</strain>
    </source>
</reference>
<keyword evidence="2" id="KW-1185">Reference proteome</keyword>
<dbReference type="HOGENOM" id="CLU_3164023_0_0_9"/>
<proteinExistence type="predicted"/>
<dbReference type="PATRIC" id="fig|649747.3.peg.1130"/>
<dbReference type="EMBL" id="AWSJ01000082">
    <property type="protein sequence ID" value="ERI10659.1"/>
    <property type="molecule type" value="Genomic_DNA"/>
</dbReference>
<gene>
    <name evidence="1" type="ORF">HMPREF0083_01244</name>
</gene>
<name>U1WPX1_ANEAE</name>
<sequence length="47" mass="5615">MPLKSSFIETYFDVLLAIKEKKIPLIHADKRDFYSQGMLERKQRLIC</sequence>
<evidence type="ECO:0000313" key="1">
    <source>
        <dbReference type="EMBL" id="ERI10659.1"/>
    </source>
</evidence>